<evidence type="ECO:0000313" key="1">
    <source>
        <dbReference type="EMBL" id="KOG00157.1"/>
    </source>
</evidence>
<dbReference type="EMBL" id="KQ415846">
    <property type="protein sequence ID" value="KOG00157.1"/>
    <property type="molecule type" value="Genomic_DNA"/>
</dbReference>
<reference evidence="1" key="1">
    <citation type="submission" date="2015-07" db="EMBL/GenBank/DDBJ databases">
        <title>MeaNS - Measles Nucleotide Surveillance Program.</title>
        <authorList>
            <person name="Tran T."/>
            <person name="Druce J."/>
        </authorList>
    </citation>
    <scope>NUCLEOTIDE SEQUENCE</scope>
    <source>
        <strain evidence="1">UCB-OBI-ISO-001</strain>
        <tissue evidence="1">Gonad</tissue>
    </source>
</reference>
<protein>
    <submittedName>
        <fullName evidence="1">Uncharacterized protein</fullName>
    </submittedName>
</protein>
<dbReference type="AlphaFoldDB" id="A0A0L8IF87"/>
<name>A0A0L8IF87_OCTBM</name>
<proteinExistence type="predicted"/>
<sequence>MLLKSQRSIQQVSKRFGHPNEHKTDVWISNLLWVTSFKFNCLVSVCSWQYDLYCVMVLP</sequence>
<accession>A0A0L8IF87</accession>
<organism evidence="1">
    <name type="scientific">Octopus bimaculoides</name>
    <name type="common">California two-spotted octopus</name>
    <dbReference type="NCBI Taxonomy" id="37653"/>
    <lineage>
        <taxon>Eukaryota</taxon>
        <taxon>Metazoa</taxon>
        <taxon>Spiralia</taxon>
        <taxon>Lophotrochozoa</taxon>
        <taxon>Mollusca</taxon>
        <taxon>Cephalopoda</taxon>
        <taxon>Coleoidea</taxon>
        <taxon>Octopodiformes</taxon>
        <taxon>Octopoda</taxon>
        <taxon>Incirrata</taxon>
        <taxon>Octopodidae</taxon>
        <taxon>Octopus</taxon>
    </lineage>
</organism>
<gene>
    <name evidence="1" type="ORF">OCBIM_22007693mg</name>
</gene>